<dbReference type="GO" id="GO:0008013">
    <property type="term" value="F:beta-catenin binding"/>
    <property type="evidence" value="ECO:0007669"/>
    <property type="project" value="TreeGrafter"/>
</dbReference>
<dbReference type="InParanoid" id="H3AG45"/>
<feature type="signal peptide" evidence="15">
    <location>
        <begin position="1"/>
        <end position="19"/>
    </location>
</feature>
<keyword evidence="18" id="KW-1185">Reference proteome</keyword>
<dbReference type="CTD" id="1013"/>
<dbReference type="GO" id="GO:0044331">
    <property type="term" value="P:cell-cell adhesion mediated by cadherin"/>
    <property type="evidence" value="ECO:0007669"/>
    <property type="project" value="TreeGrafter"/>
</dbReference>
<dbReference type="Gene3D" id="4.10.900.10">
    <property type="entry name" value="TCF3-CBD (Catenin binding domain)"/>
    <property type="match status" value="1"/>
</dbReference>
<dbReference type="SMART" id="SM00112">
    <property type="entry name" value="CA"/>
    <property type="match status" value="5"/>
</dbReference>
<evidence type="ECO:0000259" key="16">
    <source>
        <dbReference type="PROSITE" id="PS50268"/>
    </source>
</evidence>
<evidence type="ECO:0000256" key="3">
    <source>
        <dbReference type="ARBA" id="ARBA00022692"/>
    </source>
</evidence>
<dbReference type="GO" id="GO:0005912">
    <property type="term" value="C:adherens junction"/>
    <property type="evidence" value="ECO:0007669"/>
    <property type="project" value="TreeGrafter"/>
</dbReference>
<dbReference type="EMBL" id="AFYH01145044">
    <property type="status" value="NOT_ANNOTATED_CDS"/>
    <property type="molecule type" value="Genomic_DNA"/>
</dbReference>
<dbReference type="GO" id="GO:0000902">
    <property type="term" value="P:cell morphogenesis"/>
    <property type="evidence" value="ECO:0007669"/>
    <property type="project" value="TreeGrafter"/>
</dbReference>
<evidence type="ECO:0000256" key="1">
    <source>
        <dbReference type="ARBA" id="ARBA00004251"/>
    </source>
</evidence>
<evidence type="ECO:0000256" key="13">
    <source>
        <dbReference type="RuleBase" id="RU004357"/>
    </source>
</evidence>
<dbReference type="eggNOG" id="KOG3594">
    <property type="taxonomic scope" value="Eukaryota"/>
</dbReference>
<dbReference type="Pfam" id="PF01049">
    <property type="entry name" value="CADH_Y-type_LIR"/>
    <property type="match status" value="1"/>
</dbReference>
<dbReference type="EMBL" id="AFYH01145046">
    <property type="status" value="NOT_ANNOTATED_CDS"/>
    <property type="molecule type" value="Genomic_DNA"/>
</dbReference>
<evidence type="ECO:0000256" key="11">
    <source>
        <dbReference type="PROSITE-ProRule" id="PRU00043"/>
    </source>
</evidence>
<keyword evidence="2" id="KW-1003">Cell membrane</keyword>
<dbReference type="GO" id="GO:0016339">
    <property type="term" value="P:calcium-dependent cell-cell adhesion via plasma membrane cell adhesion molecules"/>
    <property type="evidence" value="ECO:0007669"/>
    <property type="project" value="TreeGrafter"/>
</dbReference>
<dbReference type="PROSITE" id="PS50268">
    <property type="entry name" value="CADHERIN_2"/>
    <property type="match status" value="5"/>
</dbReference>
<keyword evidence="8 14" id="KW-1133">Transmembrane helix</keyword>
<dbReference type="EMBL" id="AFYH01145049">
    <property type="status" value="NOT_ANNOTATED_CDS"/>
    <property type="molecule type" value="Genomic_DNA"/>
</dbReference>
<evidence type="ECO:0000256" key="6">
    <source>
        <dbReference type="ARBA" id="ARBA00022837"/>
    </source>
</evidence>
<dbReference type="HOGENOM" id="CLU_005284_2_0_1"/>
<keyword evidence="7 12" id="KW-0130">Cell adhesion</keyword>
<evidence type="ECO:0000256" key="2">
    <source>
        <dbReference type="ARBA" id="ARBA00022475"/>
    </source>
</evidence>
<dbReference type="InterPro" id="IPR002126">
    <property type="entry name" value="Cadherin-like_dom"/>
</dbReference>
<dbReference type="Pfam" id="PF00028">
    <property type="entry name" value="Cadherin"/>
    <property type="match status" value="4"/>
</dbReference>
<evidence type="ECO:0000256" key="5">
    <source>
        <dbReference type="ARBA" id="ARBA00022737"/>
    </source>
</evidence>
<dbReference type="GO" id="GO:0034332">
    <property type="term" value="P:adherens junction organization"/>
    <property type="evidence" value="ECO:0007669"/>
    <property type="project" value="TreeGrafter"/>
</dbReference>
<dbReference type="CDD" id="cd11304">
    <property type="entry name" value="Cadherin_repeat"/>
    <property type="match status" value="4"/>
</dbReference>
<dbReference type="OrthoDB" id="6079678at2759"/>
<evidence type="ECO:0000256" key="12">
    <source>
        <dbReference type="RuleBase" id="RU003318"/>
    </source>
</evidence>
<evidence type="ECO:0000256" key="10">
    <source>
        <dbReference type="ARBA" id="ARBA00023180"/>
    </source>
</evidence>
<dbReference type="SUPFAM" id="SSF49313">
    <property type="entry name" value="Cadherin-like"/>
    <property type="match status" value="5"/>
</dbReference>
<dbReference type="FunFam" id="2.60.40.60:FF:000011">
    <property type="entry name" value="Cadherin 1"/>
    <property type="match status" value="1"/>
</dbReference>
<dbReference type="GO" id="GO:0016342">
    <property type="term" value="C:catenin complex"/>
    <property type="evidence" value="ECO:0007669"/>
    <property type="project" value="TreeGrafter"/>
</dbReference>
<dbReference type="PRINTS" id="PR00205">
    <property type="entry name" value="CADHERIN"/>
</dbReference>
<evidence type="ECO:0000256" key="8">
    <source>
        <dbReference type="ARBA" id="ARBA00022989"/>
    </source>
</evidence>
<dbReference type="AlphaFoldDB" id="H3AG45"/>
<reference evidence="17" key="3">
    <citation type="submission" date="2025-09" db="UniProtKB">
        <authorList>
            <consortium name="Ensembl"/>
        </authorList>
    </citation>
    <scope>IDENTIFICATION</scope>
</reference>
<sequence length="797" mass="87577">MKDCVAVLLLTALLMQVSSLPEEGPPLLDKSPELYPWRREQQQHAAEGDGVKRVKRAWVIPPISVSENHKKIPLLLVQIRSDKQELGKILYSIKGPGVDEDPVGVFSINRTTGHVFLNTMLDREKNSKFNIMAYAVDLGGKTLEEPSPLQIIVVDQNDNRPVFDFPYFIGHVQENSPPGSFVTKVAASDADDPETDNAALKYRILDHGSNVPMFSINEDTGEIRTVAVGLDRELVSVYNLTLSVTDMVGRGLSNTATTVIHVDDINDNAPEFTSAVFTMELTEGTAHMDVGRVSINDKDQLNSTNWRVRYTITDGDPEGVFAIRTDPETNEGILSVEKVLDHEVTDWLNLTISVANEAELSPSAPKPSLPTATIIVQVKDLNEPPSFAENPKIIYVSEGTRVRELITHFHAADPDVKQSQNLRYSIEYDPADWLTVDPNSGDIFANQDLNKKSPFLKNGWYTAVIIATDNAVPPGTATGTLSISIKEENDFAPVMYPLTGVMCSEPGKGTGIIIGAMDADLYPHAEPFHFQFSPNFPDYTQNWTITPINDTHAAVEVHRETKLGLYPLPILVSDSGNPSLGQQNFLNVSTCKCDDNGDCKAMLGALTGAGAGLSHGALVVILASVLLLLLAILLVAIIEHHRHRALRKGLLAGSEDDVRDNILNYDEQGGGEEDQDGYNMDQLRNPNEVFLPHYPHGKPPIRMDAPYNYAPPQYPRKPPSNPNDIEDFINDGLDAADNDPNVPPYDTALIYDYEGEGSVAGTLSSIASGSSDGEHDYDYLNDWGPRFKRLADMYGKQ</sequence>
<protein>
    <submittedName>
        <fullName evidence="17">Cadherin 15</fullName>
    </submittedName>
</protein>
<keyword evidence="15" id="KW-0732">Signal</keyword>
<evidence type="ECO:0000256" key="15">
    <source>
        <dbReference type="SAM" id="SignalP"/>
    </source>
</evidence>
<dbReference type="FunCoup" id="H3AG45">
    <property type="interactions" value="191"/>
</dbReference>
<comment type="function">
    <text evidence="13">Cadherins are calcium-dependent cell adhesion proteins.</text>
</comment>
<keyword evidence="9 14" id="KW-0472">Membrane</keyword>
<dbReference type="FunFam" id="2.60.40.60:FF:000022">
    <property type="entry name" value="Cadherin 2"/>
    <property type="match status" value="1"/>
</dbReference>
<dbReference type="FunFam" id="2.60.40.60:FF:000019">
    <property type="entry name" value="Cadherin 2"/>
    <property type="match status" value="1"/>
</dbReference>
<feature type="domain" description="Cadherin" evidence="16">
    <location>
        <begin position="57"/>
        <end position="163"/>
    </location>
</feature>
<dbReference type="FunFam" id="4.10.900.10:FF:000001">
    <property type="entry name" value="Cadherin 2"/>
    <property type="match status" value="1"/>
</dbReference>
<feature type="domain" description="Cadherin" evidence="16">
    <location>
        <begin position="172"/>
        <end position="272"/>
    </location>
</feature>
<dbReference type="EMBL" id="AFYH01145048">
    <property type="status" value="NOT_ANNOTATED_CDS"/>
    <property type="molecule type" value="Genomic_DNA"/>
</dbReference>
<dbReference type="EMBL" id="AFYH01145051">
    <property type="status" value="NOT_ANNOTATED_CDS"/>
    <property type="molecule type" value="Genomic_DNA"/>
</dbReference>
<dbReference type="FunFam" id="2.60.40.60:FF:000074">
    <property type="entry name" value="Desmoglein 4"/>
    <property type="match status" value="1"/>
</dbReference>
<reference evidence="18" key="1">
    <citation type="submission" date="2011-08" db="EMBL/GenBank/DDBJ databases">
        <title>The draft genome of Latimeria chalumnae.</title>
        <authorList>
            <person name="Di Palma F."/>
            <person name="Alfoldi J."/>
            <person name="Johnson J."/>
            <person name="Berlin A."/>
            <person name="Gnerre S."/>
            <person name="Jaffe D."/>
            <person name="MacCallum I."/>
            <person name="Young S."/>
            <person name="Walker B.J."/>
            <person name="Lander E."/>
            <person name="Lindblad-Toh K."/>
        </authorList>
    </citation>
    <scope>NUCLEOTIDE SEQUENCE [LARGE SCALE GENOMIC DNA]</scope>
    <source>
        <strain evidence="18">Wild caught</strain>
    </source>
</reference>
<dbReference type="KEGG" id="lcm:102358618"/>
<dbReference type="EMBL" id="AFYH01145047">
    <property type="status" value="NOT_ANNOTATED_CDS"/>
    <property type="molecule type" value="Genomic_DNA"/>
</dbReference>
<dbReference type="EMBL" id="AFYH01145050">
    <property type="status" value="NOT_ANNOTATED_CDS"/>
    <property type="molecule type" value="Genomic_DNA"/>
</dbReference>
<dbReference type="GO" id="GO:0005509">
    <property type="term" value="F:calcium ion binding"/>
    <property type="evidence" value="ECO:0007669"/>
    <property type="project" value="UniProtKB-UniRule"/>
</dbReference>
<dbReference type="STRING" id="7897.ENSLACP00000008616"/>
<dbReference type="GeneTree" id="ENSGT00940000160118"/>
<dbReference type="InterPro" id="IPR039808">
    <property type="entry name" value="Cadherin"/>
</dbReference>
<dbReference type="EMBL" id="AFYH01145052">
    <property type="status" value="NOT_ANNOTATED_CDS"/>
    <property type="molecule type" value="Genomic_DNA"/>
</dbReference>
<keyword evidence="4" id="KW-0479">Metal-binding</keyword>
<feature type="domain" description="Cadherin" evidence="16">
    <location>
        <begin position="273"/>
        <end position="387"/>
    </location>
</feature>
<keyword evidence="10" id="KW-0325">Glycoprotein</keyword>
<feature type="domain" description="Cadherin" evidence="16">
    <location>
        <begin position="514"/>
        <end position="603"/>
    </location>
</feature>
<dbReference type="EMBL" id="AFYH01145045">
    <property type="status" value="NOT_ANNOTATED_CDS"/>
    <property type="molecule type" value="Genomic_DNA"/>
</dbReference>
<dbReference type="GO" id="GO:0045296">
    <property type="term" value="F:cadherin binding"/>
    <property type="evidence" value="ECO:0007669"/>
    <property type="project" value="TreeGrafter"/>
</dbReference>
<dbReference type="PANTHER" id="PTHR24027:SF300">
    <property type="entry name" value="CADHERIN-15"/>
    <property type="match status" value="1"/>
</dbReference>
<dbReference type="GO" id="GO:0007156">
    <property type="term" value="P:homophilic cell adhesion via plasma membrane adhesion molecules"/>
    <property type="evidence" value="ECO:0007669"/>
    <property type="project" value="InterPro"/>
</dbReference>
<dbReference type="PANTHER" id="PTHR24027">
    <property type="entry name" value="CADHERIN-23"/>
    <property type="match status" value="1"/>
</dbReference>
<dbReference type="Proteomes" id="UP000008672">
    <property type="component" value="Unassembled WGS sequence"/>
</dbReference>
<evidence type="ECO:0000256" key="4">
    <source>
        <dbReference type="ARBA" id="ARBA00022723"/>
    </source>
</evidence>
<dbReference type="GO" id="GO:0016477">
    <property type="term" value="P:cell migration"/>
    <property type="evidence" value="ECO:0007669"/>
    <property type="project" value="TreeGrafter"/>
</dbReference>
<name>H3AG45_LATCH</name>
<dbReference type="OMA" id="NACGRRH"/>
<feature type="domain" description="Cadherin" evidence="16">
    <location>
        <begin position="388"/>
        <end position="495"/>
    </location>
</feature>
<evidence type="ECO:0000256" key="14">
    <source>
        <dbReference type="SAM" id="Phobius"/>
    </source>
</evidence>
<dbReference type="Bgee" id="ENSLACG00000007617">
    <property type="expression patterns" value="Expressed in muscle tissue and 5 other cell types or tissues"/>
</dbReference>
<dbReference type="Ensembl" id="ENSLACT00000008684.1">
    <property type="protein sequence ID" value="ENSLACP00000008616.1"/>
    <property type="gene ID" value="ENSLACG00000007617.1"/>
</dbReference>
<evidence type="ECO:0000313" key="17">
    <source>
        <dbReference type="Ensembl" id="ENSLACP00000008616.1"/>
    </source>
</evidence>
<dbReference type="InterPro" id="IPR015919">
    <property type="entry name" value="Cadherin-like_sf"/>
</dbReference>
<evidence type="ECO:0000256" key="7">
    <source>
        <dbReference type="ARBA" id="ARBA00022889"/>
    </source>
</evidence>
<organism evidence="17 18">
    <name type="scientific">Latimeria chalumnae</name>
    <name type="common">Coelacanth</name>
    <dbReference type="NCBI Taxonomy" id="7897"/>
    <lineage>
        <taxon>Eukaryota</taxon>
        <taxon>Metazoa</taxon>
        <taxon>Chordata</taxon>
        <taxon>Craniata</taxon>
        <taxon>Vertebrata</taxon>
        <taxon>Euteleostomi</taxon>
        <taxon>Coelacanthiformes</taxon>
        <taxon>Coelacanthidae</taxon>
        <taxon>Latimeria</taxon>
    </lineage>
</organism>
<dbReference type="EMBL" id="AFYH01145053">
    <property type="status" value="NOT_ANNOTATED_CDS"/>
    <property type="molecule type" value="Genomic_DNA"/>
</dbReference>
<evidence type="ECO:0000256" key="9">
    <source>
        <dbReference type="ARBA" id="ARBA00023136"/>
    </source>
</evidence>
<proteinExistence type="predicted"/>
<keyword evidence="6 11" id="KW-0106">Calcium</keyword>
<accession>H3AG45</accession>
<comment type="subcellular location">
    <subcellularLocation>
        <location evidence="1 12">Cell membrane</location>
        <topology evidence="1 12">Single-pass type I membrane protein</topology>
    </subcellularLocation>
</comment>
<feature type="transmembrane region" description="Helical" evidence="14">
    <location>
        <begin position="616"/>
        <end position="638"/>
    </location>
</feature>
<dbReference type="RefSeq" id="XP_006003885.1">
    <property type="nucleotide sequence ID" value="XM_006003823.3"/>
</dbReference>
<gene>
    <name evidence="17" type="primary">CDH15</name>
</gene>
<keyword evidence="5" id="KW-0677">Repeat</keyword>
<evidence type="ECO:0000313" key="18">
    <source>
        <dbReference type="Proteomes" id="UP000008672"/>
    </source>
</evidence>
<dbReference type="InterPro" id="IPR020894">
    <property type="entry name" value="Cadherin_CS"/>
</dbReference>
<dbReference type="InterPro" id="IPR000233">
    <property type="entry name" value="Cadherin_Y-type_LIR"/>
</dbReference>
<dbReference type="GO" id="GO:0007043">
    <property type="term" value="P:cell-cell junction assembly"/>
    <property type="evidence" value="ECO:0007669"/>
    <property type="project" value="TreeGrafter"/>
</dbReference>
<dbReference type="Gene3D" id="2.60.40.60">
    <property type="entry name" value="Cadherins"/>
    <property type="match status" value="5"/>
</dbReference>
<dbReference type="PROSITE" id="PS00232">
    <property type="entry name" value="CADHERIN_1"/>
    <property type="match status" value="1"/>
</dbReference>
<dbReference type="InterPro" id="IPR027397">
    <property type="entry name" value="Catenin-bd_sf"/>
</dbReference>
<dbReference type="GeneID" id="102358618"/>
<reference evidence="17" key="2">
    <citation type="submission" date="2025-08" db="UniProtKB">
        <authorList>
            <consortium name="Ensembl"/>
        </authorList>
    </citation>
    <scope>IDENTIFICATION</scope>
</reference>
<feature type="chain" id="PRO_5003579559" evidence="15">
    <location>
        <begin position="20"/>
        <end position="797"/>
    </location>
</feature>
<keyword evidence="3 12" id="KW-0812">Transmembrane</keyword>